<evidence type="ECO:0000313" key="2">
    <source>
        <dbReference type="EMBL" id="CAB4179995.1"/>
    </source>
</evidence>
<evidence type="ECO:0000256" key="1">
    <source>
        <dbReference type="SAM" id="Coils"/>
    </source>
</evidence>
<protein>
    <submittedName>
        <fullName evidence="2">Uncharacterized protein</fullName>
    </submittedName>
</protein>
<sequence>MASPKLIISAGVKYDGKGLNKARKDVHKFGRDVRGLGKLFGVALGTGAILNFAKKSIDAFAKEEIAAKRLAGVLENTGNAMAVIGVEKSLRSMELLTGETGDLRASFTQLYTTLKDVTAAQGALNLAEDIAQATGYDVLTVSTALAKAYRGDIKSLKSLNLVIDSNVLASKDSLAITEALAKVYGGAAAKNATTFSGKLKILKKGFEDAQKSIGKGLVDGLMLATSSANVEELQKKIVDFGEKSGRAIAELGAIFNENFQYFKNAAVAIASIWVADKMIAFTAIAITALGQITKALRLFRTTAVGAAIAEMALINPLAALGFGVALVAGITAATTTLDKLTSSADKAGTAVAGVMGNGGTSTWFRGQLQAAKEKKALQDKLKLLAAEAKAKKDIAALTKASATFDLSKIQIEAALKYNIDEETRIRLNLQKATLEGNSEEAARLQTLLSENQAKTAELARVLATLPKANDPFADWPGIIANINRLMSSLSIPGGAAAALATKGYTINAQGTGVVDSGAASAAAAAKFAEDARIAAENTAKIWADANAKAEAERVRLAAANDAAAAAAEADAAAAAEFAAAQAAKEAQDAMDAFAAAQAVIDAAIQAMYDSSFFGAPNVSTGGERGYAQGGGDNYYVTVNAGAVGSEQFLANTITNVLYNNNRNGTSTNYAGSIDQ</sequence>
<feature type="coiled-coil region" evidence="1">
    <location>
        <begin position="367"/>
        <end position="394"/>
    </location>
</feature>
<gene>
    <name evidence="2" type="ORF">UFOVP1038_3</name>
</gene>
<keyword evidence="1" id="KW-0175">Coiled coil</keyword>
<dbReference type="EMBL" id="LR796988">
    <property type="protein sequence ID" value="CAB4179995.1"/>
    <property type="molecule type" value="Genomic_DNA"/>
</dbReference>
<proteinExistence type="predicted"/>
<organism evidence="2">
    <name type="scientific">uncultured Caudovirales phage</name>
    <dbReference type="NCBI Taxonomy" id="2100421"/>
    <lineage>
        <taxon>Viruses</taxon>
        <taxon>Duplodnaviria</taxon>
        <taxon>Heunggongvirae</taxon>
        <taxon>Uroviricota</taxon>
        <taxon>Caudoviricetes</taxon>
        <taxon>Peduoviridae</taxon>
        <taxon>Maltschvirus</taxon>
        <taxon>Maltschvirus maltsch</taxon>
    </lineage>
</organism>
<reference evidence="2" key="1">
    <citation type="submission" date="2020-05" db="EMBL/GenBank/DDBJ databases">
        <authorList>
            <person name="Chiriac C."/>
            <person name="Salcher M."/>
            <person name="Ghai R."/>
            <person name="Kavagutti S V."/>
        </authorList>
    </citation>
    <scope>NUCLEOTIDE SEQUENCE</scope>
</reference>
<name>A0A6J5QFV5_9CAUD</name>
<accession>A0A6J5QFV5</accession>